<dbReference type="Gene3D" id="3.30.700.10">
    <property type="entry name" value="Glycoprotein, Type 4 Pilin"/>
    <property type="match status" value="1"/>
</dbReference>
<evidence type="ECO:0000313" key="6">
    <source>
        <dbReference type="Proteomes" id="UP000188458"/>
    </source>
</evidence>
<protein>
    <submittedName>
        <fullName evidence="5">Type II secretory pathway pseudopilin PulG</fullName>
    </submittedName>
</protein>
<comment type="subcellular location">
    <subcellularLocation>
        <location evidence="1">Cell surface</location>
    </subcellularLocation>
</comment>
<keyword evidence="4" id="KW-0472">Membrane</keyword>
<evidence type="ECO:0000256" key="3">
    <source>
        <dbReference type="SAM" id="MobiDB-lite"/>
    </source>
</evidence>
<evidence type="ECO:0000256" key="4">
    <source>
        <dbReference type="SAM" id="Phobius"/>
    </source>
</evidence>
<dbReference type="InterPro" id="IPR045584">
    <property type="entry name" value="Pilin-like"/>
</dbReference>
<organism evidence="5 6">
    <name type="scientific">Anoxybacillus kestanbolensis</name>
    <dbReference type="NCBI Taxonomy" id="227476"/>
    <lineage>
        <taxon>Bacteria</taxon>
        <taxon>Bacillati</taxon>
        <taxon>Bacillota</taxon>
        <taxon>Bacilli</taxon>
        <taxon>Bacillales</taxon>
        <taxon>Anoxybacillaceae</taxon>
        <taxon>Anoxybacillus</taxon>
    </lineage>
</organism>
<dbReference type="Pfam" id="PF07963">
    <property type="entry name" value="N_methyl"/>
    <property type="match status" value="1"/>
</dbReference>
<dbReference type="GO" id="GO:0030420">
    <property type="term" value="P:establishment of competence for transformation"/>
    <property type="evidence" value="ECO:0007669"/>
    <property type="project" value="UniProtKB-KW"/>
</dbReference>
<dbReference type="EMBL" id="MQAD01000002">
    <property type="protein sequence ID" value="OOE05674.1"/>
    <property type="molecule type" value="Genomic_DNA"/>
</dbReference>
<evidence type="ECO:0000313" key="5">
    <source>
        <dbReference type="EMBL" id="OOE05674.1"/>
    </source>
</evidence>
<dbReference type="SUPFAM" id="SSF54523">
    <property type="entry name" value="Pili subunits"/>
    <property type="match status" value="1"/>
</dbReference>
<accession>A0A1V3FVS4</accession>
<name>A0A1V3FVS4_9BACL</name>
<reference evidence="6" key="1">
    <citation type="submission" date="2016-11" db="EMBL/GenBank/DDBJ databases">
        <title>Draft genome sequence of Anoxybacillus sp. strain 103 isolated from the Qarvajar hot spring in Nagorno-Karabach.</title>
        <authorList>
            <person name="Hovhannisyan P."/>
            <person name="Panosyan H."/>
            <person name="Birkeland N.-K."/>
        </authorList>
    </citation>
    <scope>NUCLEOTIDE SEQUENCE [LARGE SCALE GENOMIC DNA]</scope>
    <source>
        <strain evidence="6">103</strain>
    </source>
</reference>
<dbReference type="NCBIfam" id="TIGR02532">
    <property type="entry name" value="IV_pilin_GFxxxE"/>
    <property type="match status" value="1"/>
</dbReference>
<dbReference type="RefSeq" id="WP_077428014.1">
    <property type="nucleotide sequence ID" value="NZ_MQAD01000002.1"/>
</dbReference>
<comment type="caution">
    <text evidence="5">The sequence shown here is derived from an EMBL/GenBank/DDBJ whole genome shotgun (WGS) entry which is preliminary data.</text>
</comment>
<keyword evidence="4" id="KW-0812">Transmembrane</keyword>
<keyword evidence="6" id="KW-1185">Reference proteome</keyword>
<evidence type="ECO:0000256" key="1">
    <source>
        <dbReference type="ARBA" id="ARBA00004241"/>
    </source>
</evidence>
<dbReference type="GO" id="GO:0009986">
    <property type="term" value="C:cell surface"/>
    <property type="evidence" value="ECO:0007669"/>
    <property type="project" value="UniProtKB-SubCell"/>
</dbReference>
<sequence length="179" mass="18879">MLKKLIRNEKGLTLIELLAVIVILGIIAAIAIPSIGGLIDNSKKDAHVANAQQMINAAKIAVTADKSLIPANGKAKTISLKYLEDNGYLETAKDPDGGTYTRDNNGGVSADLDITGTPVKDGTITEPNGDSYVVIINDNTKLHYRVKLVNGNRGVQTGGTSGAAGKAVKEENLKRSEVR</sequence>
<dbReference type="PANTHER" id="PTHR30093">
    <property type="entry name" value="GENERAL SECRETION PATHWAY PROTEIN G"/>
    <property type="match status" value="1"/>
</dbReference>
<dbReference type="Proteomes" id="UP000188458">
    <property type="component" value="Unassembled WGS sequence"/>
</dbReference>
<keyword evidence="4" id="KW-1133">Transmembrane helix</keyword>
<feature type="transmembrane region" description="Helical" evidence="4">
    <location>
        <begin position="12"/>
        <end position="32"/>
    </location>
</feature>
<dbReference type="InterPro" id="IPR012902">
    <property type="entry name" value="N_methyl_site"/>
</dbReference>
<dbReference type="AlphaFoldDB" id="A0A1V3FVS4"/>
<proteinExistence type="predicted"/>
<evidence type="ECO:0000256" key="2">
    <source>
        <dbReference type="ARBA" id="ARBA00023287"/>
    </source>
</evidence>
<gene>
    <name evidence="5" type="ORF">BO219_01640</name>
</gene>
<dbReference type="PROSITE" id="PS00409">
    <property type="entry name" value="PROKAR_NTER_METHYL"/>
    <property type="match status" value="1"/>
</dbReference>
<keyword evidence="2" id="KW-0178">Competence</keyword>
<feature type="region of interest" description="Disordered" evidence="3">
    <location>
        <begin position="153"/>
        <end position="179"/>
    </location>
</feature>
<feature type="compositionally biased region" description="Basic and acidic residues" evidence="3">
    <location>
        <begin position="167"/>
        <end position="179"/>
    </location>
</feature>